<dbReference type="InterPro" id="IPR014284">
    <property type="entry name" value="RNA_pol_sigma-70_dom"/>
</dbReference>
<dbReference type="InterPro" id="IPR039425">
    <property type="entry name" value="RNA_pol_sigma-70-like"/>
</dbReference>
<comment type="caution">
    <text evidence="10">The sequence shown here is derived from an EMBL/GenBank/DDBJ whole genome shotgun (WGS) entry which is preliminary data.</text>
</comment>
<evidence type="ECO:0000256" key="5">
    <source>
        <dbReference type="ARBA" id="ARBA00023163"/>
    </source>
</evidence>
<feature type="domain" description="RNA polymerase sigma-70 region 2" evidence="8">
    <location>
        <begin position="26"/>
        <end position="93"/>
    </location>
</feature>
<evidence type="ECO:0000256" key="7">
    <source>
        <dbReference type="SAM" id="MobiDB-lite"/>
    </source>
</evidence>
<evidence type="ECO:0000256" key="1">
    <source>
        <dbReference type="ARBA" id="ARBA00010641"/>
    </source>
</evidence>
<dbReference type="InterPro" id="IPR000838">
    <property type="entry name" value="RNA_pol_sigma70_ECF_CS"/>
</dbReference>
<dbReference type="InterPro" id="IPR013249">
    <property type="entry name" value="RNA_pol_sigma70_r4_t2"/>
</dbReference>
<keyword evidence="4 6" id="KW-0238">DNA-binding</keyword>
<dbReference type="SUPFAM" id="SSF88659">
    <property type="entry name" value="Sigma3 and sigma4 domains of RNA polymerase sigma factors"/>
    <property type="match status" value="1"/>
</dbReference>
<dbReference type="InterPro" id="IPR013324">
    <property type="entry name" value="RNA_pol_sigma_r3/r4-like"/>
</dbReference>
<dbReference type="CDD" id="cd06171">
    <property type="entry name" value="Sigma70_r4"/>
    <property type="match status" value="1"/>
</dbReference>
<evidence type="ECO:0000256" key="3">
    <source>
        <dbReference type="ARBA" id="ARBA00023082"/>
    </source>
</evidence>
<feature type="region of interest" description="Disordered" evidence="7">
    <location>
        <begin position="92"/>
        <end position="111"/>
    </location>
</feature>
<evidence type="ECO:0000256" key="4">
    <source>
        <dbReference type="ARBA" id="ARBA00023125"/>
    </source>
</evidence>
<name>A0ABS5RAR5_9HYPH</name>
<gene>
    <name evidence="10" type="ORF">KIP89_09960</name>
</gene>
<dbReference type="Proteomes" id="UP001166585">
    <property type="component" value="Unassembled WGS sequence"/>
</dbReference>
<dbReference type="EMBL" id="JAHCQH010000015">
    <property type="protein sequence ID" value="MBS9477432.1"/>
    <property type="molecule type" value="Genomic_DNA"/>
</dbReference>
<keyword evidence="5 6" id="KW-0804">Transcription</keyword>
<dbReference type="Gene3D" id="1.10.1740.10">
    <property type="match status" value="1"/>
</dbReference>
<dbReference type="Pfam" id="PF04542">
    <property type="entry name" value="Sigma70_r2"/>
    <property type="match status" value="1"/>
</dbReference>
<dbReference type="PANTHER" id="PTHR43133:SF62">
    <property type="entry name" value="RNA POLYMERASE SIGMA FACTOR SIGZ"/>
    <property type="match status" value="1"/>
</dbReference>
<protein>
    <recommendedName>
        <fullName evidence="6">RNA polymerase sigma factor</fullName>
    </recommendedName>
</protein>
<dbReference type="Gene3D" id="1.10.10.10">
    <property type="entry name" value="Winged helix-like DNA-binding domain superfamily/Winged helix DNA-binding domain"/>
    <property type="match status" value="1"/>
</dbReference>
<dbReference type="InterPro" id="IPR007627">
    <property type="entry name" value="RNA_pol_sigma70_r2"/>
</dbReference>
<accession>A0ABS5RAR5</accession>
<dbReference type="NCBIfam" id="TIGR02937">
    <property type="entry name" value="sigma70-ECF"/>
    <property type="match status" value="1"/>
</dbReference>
<evidence type="ECO:0000313" key="10">
    <source>
        <dbReference type="EMBL" id="MBS9477432.1"/>
    </source>
</evidence>
<proteinExistence type="inferred from homology"/>
<evidence type="ECO:0000259" key="9">
    <source>
        <dbReference type="Pfam" id="PF08281"/>
    </source>
</evidence>
<dbReference type="InterPro" id="IPR013325">
    <property type="entry name" value="RNA_pol_sigma_r2"/>
</dbReference>
<dbReference type="SUPFAM" id="SSF88946">
    <property type="entry name" value="Sigma2 domain of RNA polymerase sigma factors"/>
    <property type="match status" value="1"/>
</dbReference>
<keyword evidence="2 6" id="KW-0805">Transcription regulation</keyword>
<feature type="compositionally biased region" description="Acidic residues" evidence="7">
    <location>
        <begin position="100"/>
        <end position="111"/>
    </location>
</feature>
<dbReference type="InterPro" id="IPR036388">
    <property type="entry name" value="WH-like_DNA-bd_sf"/>
</dbReference>
<evidence type="ECO:0000256" key="2">
    <source>
        <dbReference type="ARBA" id="ARBA00023015"/>
    </source>
</evidence>
<reference evidence="10" key="1">
    <citation type="submission" date="2021-05" db="EMBL/GenBank/DDBJ databases">
        <authorList>
            <person name="Sun Q."/>
            <person name="Inoue M."/>
        </authorList>
    </citation>
    <scope>NUCLEOTIDE SEQUENCE</scope>
    <source>
        <strain evidence="10">VKM B-3255</strain>
    </source>
</reference>
<dbReference type="Pfam" id="PF08281">
    <property type="entry name" value="Sigma70_r4_2"/>
    <property type="match status" value="1"/>
</dbReference>
<evidence type="ECO:0000259" key="8">
    <source>
        <dbReference type="Pfam" id="PF04542"/>
    </source>
</evidence>
<evidence type="ECO:0000256" key="6">
    <source>
        <dbReference type="RuleBase" id="RU000716"/>
    </source>
</evidence>
<keyword evidence="11" id="KW-1185">Reference proteome</keyword>
<dbReference type="PROSITE" id="PS01063">
    <property type="entry name" value="SIGMA70_ECF"/>
    <property type="match status" value="1"/>
</dbReference>
<organism evidence="10 11">
    <name type="scientific">Ancylobacter radicis</name>
    <dbReference type="NCBI Taxonomy" id="2836179"/>
    <lineage>
        <taxon>Bacteria</taxon>
        <taxon>Pseudomonadati</taxon>
        <taxon>Pseudomonadota</taxon>
        <taxon>Alphaproteobacteria</taxon>
        <taxon>Hyphomicrobiales</taxon>
        <taxon>Xanthobacteraceae</taxon>
        <taxon>Ancylobacter</taxon>
    </lineage>
</organism>
<keyword evidence="3 6" id="KW-0731">Sigma factor</keyword>
<dbReference type="PANTHER" id="PTHR43133">
    <property type="entry name" value="RNA POLYMERASE ECF-TYPE SIGMA FACTO"/>
    <property type="match status" value="1"/>
</dbReference>
<comment type="similarity">
    <text evidence="1 6">Belongs to the sigma-70 factor family. ECF subfamily.</text>
</comment>
<sequence>MPNGEELDRLIQLIASERDKQAFALLYKHFAPRLKAFLLRQGLAASVAEELAQETMLSVWRKASYFDPQRAGAATWIFTIARNLRIDHLRRDRSVSTPDPESEDTVDDGETGEAFVLRAEREERLRTAMKSLSPEQAAIVRLSFFNDKPHSEIASELGLPLGTVKSRVRLALGKLRTLLEGQL</sequence>
<feature type="domain" description="RNA polymerase sigma factor 70 region 4 type 2" evidence="9">
    <location>
        <begin position="123"/>
        <end position="175"/>
    </location>
</feature>
<evidence type="ECO:0000313" key="11">
    <source>
        <dbReference type="Proteomes" id="UP001166585"/>
    </source>
</evidence>